<name>A0A3N6RL33_9CYAN</name>
<dbReference type="RefSeq" id="WP_124146099.1">
    <property type="nucleotide sequence ID" value="NZ_CAWOKI010000139.1"/>
</dbReference>
<protein>
    <submittedName>
        <fullName evidence="1">DUF1997 domain-containing protein</fullName>
    </submittedName>
</protein>
<sequence>MYNNFFASQSVNIPVPEQSISINSYLSQPQRIVEVLANPNCIEKLTNDTYRLKMNPLKFFMLKIEPIIDMKILTTSEGVVNLKSVGCELKGIEMINEHFQLNLNGTMQPTKIQKKTILEGKVELALQIFLPPPFNKIPKSILLSTGNNLLGSILLKMKQGLMDKLLLDYSNWAKSEERSLLAA</sequence>
<gene>
    <name evidence="1" type="ORF">D5R40_18945</name>
</gene>
<dbReference type="Pfam" id="PF09366">
    <property type="entry name" value="DUF1997"/>
    <property type="match status" value="1"/>
</dbReference>
<dbReference type="PANTHER" id="PTHR34133:SF8">
    <property type="entry name" value="OS07G0633000 PROTEIN"/>
    <property type="match status" value="1"/>
</dbReference>
<keyword evidence="2" id="KW-1185">Reference proteome</keyword>
<dbReference type="EMBL" id="RCBY01000114">
    <property type="protein sequence ID" value="RQH36685.1"/>
    <property type="molecule type" value="Genomic_DNA"/>
</dbReference>
<comment type="caution">
    <text evidence="1">The sequence shown here is derived from an EMBL/GenBank/DDBJ whole genome shotgun (WGS) entry which is preliminary data.</text>
</comment>
<dbReference type="PANTHER" id="PTHR34133">
    <property type="entry name" value="OS07G0633000 PROTEIN"/>
    <property type="match status" value="1"/>
</dbReference>
<dbReference type="OrthoDB" id="510717at2"/>
<dbReference type="InterPro" id="IPR018971">
    <property type="entry name" value="DUF1997"/>
</dbReference>
<organism evidence="1 2">
    <name type="scientific">Okeania hirsuta</name>
    <dbReference type="NCBI Taxonomy" id="1458930"/>
    <lineage>
        <taxon>Bacteria</taxon>
        <taxon>Bacillati</taxon>
        <taxon>Cyanobacteriota</taxon>
        <taxon>Cyanophyceae</taxon>
        <taxon>Oscillatoriophycideae</taxon>
        <taxon>Oscillatoriales</taxon>
        <taxon>Microcoleaceae</taxon>
        <taxon>Okeania</taxon>
    </lineage>
</organism>
<evidence type="ECO:0000313" key="2">
    <source>
        <dbReference type="Proteomes" id="UP000269154"/>
    </source>
</evidence>
<dbReference type="Proteomes" id="UP000269154">
    <property type="component" value="Unassembled WGS sequence"/>
</dbReference>
<evidence type="ECO:0000313" key="1">
    <source>
        <dbReference type="EMBL" id="RQH36685.1"/>
    </source>
</evidence>
<accession>A0A3N6RL33</accession>
<dbReference type="AlphaFoldDB" id="A0A3N6RL33"/>
<reference evidence="1 2" key="1">
    <citation type="journal article" date="2018" name="ACS Chem. Biol.">
        <title>Ketoreductase domain dysfunction expands chemodiversity: malyngamide biosynthesis in the cyanobacterium Okeania hirsuta.</title>
        <authorList>
            <person name="Moss N.A."/>
            <person name="Leao T."/>
            <person name="Rankin M."/>
            <person name="McCullough T.M."/>
            <person name="Qu P."/>
            <person name="Korobeynikov A."/>
            <person name="Smith J.L."/>
            <person name="Gerwick L."/>
            <person name="Gerwick W.H."/>
        </authorList>
    </citation>
    <scope>NUCLEOTIDE SEQUENCE [LARGE SCALE GENOMIC DNA]</scope>
    <source>
        <strain evidence="1 2">PAB10Feb10-1</strain>
    </source>
</reference>
<proteinExistence type="predicted"/>